<dbReference type="OrthoDB" id="2968857at2"/>
<dbReference type="Proteomes" id="UP000217065">
    <property type="component" value="Unassembled WGS sequence"/>
</dbReference>
<dbReference type="AlphaFoldDB" id="A0A264W163"/>
<feature type="compositionally biased region" description="Polar residues" evidence="1">
    <location>
        <begin position="27"/>
        <end position="41"/>
    </location>
</feature>
<protein>
    <submittedName>
        <fullName evidence="2">Uncharacterized protein</fullName>
    </submittedName>
</protein>
<accession>A0A264W163</accession>
<keyword evidence="3" id="KW-1185">Reference proteome</keyword>
<organism evidence="2 3">
    <name type="scientific">Tetzosporium hominis</name>
    <dbReference type="NCBI Taxonomy" id="2020506"/>
    <lineage>
        <taxon>Bacteria</taxon>
        <taxon>Bacillati</taxon>
        <taxon>Bacillota</taxon>
        <taxon>Bacilli</taxon>
        <taxon>Bacillales</taxon>
        <taxon>Caryophanaceae</taxon>
        <taxon>Tetzosporium</taxon>
    </lineage>
</organism>
<evidence type="ECO:0000256" key="1">
    <source>
        <dbReference type="SAM" id="MobiDB-lite"/>
    </source>
</evidence>
<proteinExistence type="predicted"/>
<evidence type="ECO:0000313" key="3">
    <source>
        <dbReference type="Proteomes" id="UP000217065"/>
    </source>
</evidence>
<evidence type="ECO:0000313" key="2">
    <source>
        <dbReference type="EMBL" id="OZS77304.1"/>
    </source>
</evidence>
<feature type="region of interest" description="Disordered" evidence="1">
    <location>
        <begin position="1"/>
        <end position="80"/>
    </location>
</feature>
<comment type="caution">
    <text evidence="2">The sequence shown here is derived from an EMBL/GenBank/DDBJ whole genome shotgun (WGS) entry which is preliminary data.</text>
</comment>
<reference evidence="2 3" key="1">
    <citation type="submission" date="2017-07" db="EMBL/GenBank/DDBJ databases">
        <title>Tetzosporium hominis gen.nov. sp.nov.</title>
        <authorList>
            <person name="Tetz G."/>
            <person name="Tetz V."/>
        </authorList>
    </citation>
    <scope>NUCLEOTIDE SEQUENCE [LARGE SCALE GENOMIC DNA]</scope>
    <source>
        <strain evidence="2 3">VT-49</strain>
    </source>
</reference>
<dbReference type="EMBL" id="NOKQ01000274">
    <property type="protein sequence ID" value="OZS77304.1"/>
    <property type="molecule type" value="Genomic_DNA"/>
</dbReference>
<sequence length="144" mass="16247">MSETGNKGPLIKKKPKPMDRPKPVNINAGSNSGFKFNSEPSSPVIEVEKNPVSKPSNQKEDASTNKKDSTARKKRASVVGKNDSVKSIKVPYDIHVKIGVLGKFMDENKTYAILSELIDYYQKNELTDRQQKQFEFMTDFLNHD</sequence>
<feature type="compositionally biased region" description="Basic and acidic residues" evidence="1">
    <location>
        <begin position="46"/>
        <end position="71"/>
    </location>
</feature>
<name>A0A264W163_9BACL</name>
<gene>
    <name evidence="2" type="ORF">CF394_12175</name>
</gene>
<dbReference type="RefSeq" id="WP_094943960.1">
    <property type="nucleotide sequence ID" value="NZ_NOKQ01000274.1"/>
</dbReference>